<dbReference type="PANTHER" id="PTHR14562:SF3">
    <property type="entry name" value="TATA BOX-BINDING PROTEIN-ASSOCIATED FACTOR RNA POLYMERASE I SUBUNIT D"/>
    <property type="match status" value="1"/>
</dbReference>
<comment type="function">
    <text evidence="8">Component of the transcription factor SL1/TIF-IB complex, which is involved in the assembly of the PIC (preinitiation complex) during RNA polymerase I-dependent transcription. The rate of PIC formation probably is primarily dependent on the rate of association of SL1/TIF-IB with the rDNA promoter. SL1/TIF-IB is involved in stabilization of nucleolar transcription factor 1/UBTF on rDNA. Formation of SL1/TIF-IB excludes the association of TBP with TFIID subunits.</text>
</comment>
<proteinExistence type="predicted"/>
<evidence type="ECO:0000256" key="10">
    <source>
        <dbReference type="ARBA" id="ARBA00030353"/>
    </source>
</evidence>
<feature type="compositionally biased region" description="Polar residues" evidence="12">
    <location>
        <begin position="436"/>
        <end position="449"/>
    </location>
</feature>
<dbReference type="OrthoDB" id="9950926at2759"/>
<sequence length="449" mass="51059">MFLLKQSGYNSSKTKGTNEWGVLYPCGERHPVEPPGKVSAVPSLGAAGERGQAQQEGSEFAKPLNRPMKCHKAEENWRKEMEGETNMTGSKDDSENSVLLFSDEDDGIEQLLQDISEKTMKIVAEQMDSPISIHSSEGDYVPDTIPDTIQDESQQNVLNYQPEYTAPFTPPVDIERTVIELSERDSSDSESSLFITQRPVVPLRKARRRATGKRPTRSAIQDETAENTDSSTDSDDIAYRPNYVTVGEGKRWRRRKKYKKKSVYQRTGHPVGRPRSSLTKAEKMRRLKERGLQFPFVQKEYGRKHLPFKMTFAYEQAALCGLFTYMKELKCQKHLVKSLEKINVDCPDRDRGPLRQCKYLDEKRPISPIQESSDETCIEDFNNENTFGVKVVDNSCFIMEKIGKYKKSRRKNNSNGKNKDKCLPNGKSKAVEKNKSVTGQQNNTKSSSI</sequence>
<feature type="region of interest" description="Disordered" evidence="12">
    <location>
        <begin position="33"/>
        <end position="69"/>
    </location>
</feature>
<dbReference type="PANTHER" id="PTHR14562">
    <property type="entry name" value="TATA BOX-BINDING PROTEIN ASSOCIATED FACTOR RNA POLYMERASE I SUBUNIT D"/>
    <property type="match status" value="1"/>
</dbReference>
<dbReference type="EMBL" id="BEZZ01000693">
    <property type="protein sequence ID" value="GCC35388.1"/>
    <property type="molecule type" value="Genomic_DNA"/>
</dbReference>
<comment type="subunit">
    <text evidence="9">Component of the transcription factor SL1/TIF-IB complex, composed of TBP and at least TAF1A, TAF1B, TAF1C and TAF1D. Interacts with UBTF.</text>
</comment>
<feature type="compositionally biased region" description="Basic residues" evidence="12">
    <location>
        <begin position="204"/>
        <end position="216"/>
    </location>
</feature>
<comment type="subcellular location">
    <subcellularLocation>
        <location evidence="1">Nucleus</location>
    </subcellularLocation>
</comment>
<dbReference type="InterPro" id="IPR027976">
    <property type="entry name" value="TAF1D"/>
</dbReference>
<feature type="region of interest" description="Disordered" evidence="12">
    <location>
        <begin position="204"/>
        <end position="238"/>
    </location>
</feature>
<protein>
    <recommendedName>
        <fullName evidence="2">TATA box-binding protein-associated factor RNA polymerase I subunit D</fullName>
    </recommendedName>
    <alternativeName>
        <fullName evidence="11">TATA box-binding protein-associated factor 1D</fullName>
    </alternativeName>
    <alternativeName>
        <fullName evidence="10">Transcription initiation factor SL1/TIF-IB subunit D</fullName>
    </alternativeName>
</protein>
<dbReference type="Proteomes" id="UP000287033">
    <property type="component" value="Unassembled WGS sequence"/>
</dbReference>
<evidence type="ECO:0000256" key="11">
    <source>
        <dbReference type="ARBA" id="ARBA00032499"/>
    </source>
</evidence>
<evidence type="ECO:0000256" key="3">
    <source>
        <dbReference type="ARBA" id="ARBA00022553"/>
    </source>
</evidence>
<keyword evidence="14" id="KW-1185">Reference proteome</keyword>
<evidence type="ECO:0000256" key="12">
    <source>
        <dbReference type="SAM" id="MobiDB-lite"/>
    </source>
</evidence>
<comment type="caution">
    <text evidence="13">The sequence shown here is derived from an EMBL/GenBank/DDBJ whole genome shotgun (WGS) entry which is preliminary data.</text>
</comment>
<evidence type="ECO:0000256" key="5">
    <source>
        <dbReference type="ARBA" id="ARBA00023125"/>
    </source>
</evidence>
<evidence type="ECO:0000256" key="1">
    <source>
        <dbReference type="ARBA" id="ARBA00004123"/>
    </source>
</evidence>
<evidence type="ECO:0000256" key="8">
    <source>
        <dbReference type="ARBA" id="ARBA00025110"/>
    </source>
</evidence>
<reference evidence="13 14" key="1">
    <citation type="journal article" date="2018" name="Nat. Ecol. Evol.">
        <title>Shark genomes provide insights into elasmobranch evolution and the origin of vertebrates.</title>
        <authorList>
            <person name="Hara Y"/>
            <person name="Yamaguchi K"/>
            <person name="Onimaru K"/>
            <person name="Kadota M"/>
            <person name="Koyanagi M"/>
            <person name="Keeley SD"/>
            <person name="Tatsumi K"/>
            <person name="Tanaka K"/>
            <person name="Motone F"/>
            <person name="Kageyama Y"/>
            <person name="Nozu R"/>
            <person name="Adachi N"/>
            <person name="Nishimura O"/>
            <person name="Nakagawa R"/>
            <person name="Tanegashima C"/>
            <person name="Kiyatake I"/>
            <person name="Matsumoto R"/>
            <person name="Murakumo K"/>
            <person name="Nishida K"/>
            <person name="Terakita A"/>
            <person name="Kuratani S"/>
            <person name="Sato K"/>
            <person name="Hyodo S Kuraku.S."/>
        </authorList>
    </citation>
    <scope>NUCLEOTIDE SEQUENCE [LARGE SCALE GENOMIC DNA]</scope>
</reference>
<evidence type="ECO:0000256" key="2">
    <source>
        <dbReference type="ARBA" id="ARBA00018992"/>
    </source>
</evidence>
<evidence type="ECO:0000313" key="13">
    <source>
        <dbReference type="EMBL" id="GCC35388.1"/>
    </source>
</evidence>
<dbReference type="GO" id="GO:0005654">
    <property type="term" value="C:nucleoplasm"/>
    <property type="evidence" value="ECO:0007669"/>
    <property type="project" value="TreeGrafter"/>
</dbReference>
<organism evidence="13 14">
    <name type="scientific">Chiloscyllium punctatum</name>
    <name type="common">Brownbanded bambooshark</name>
    <name type="synonym">Hemiscyllium punctatum</name>
    <dbReference type="NCBI Taxonomy" id="137246"/>
    <lineage>
        <taxon>Eukaryota</taxon>
        <taxon>Metazoa</taxon>
        <taxon>Chordata</taxon>
        <taxon>Craniata</taxon>
        <taxon>Vertebrata</taxon>
        <taxon>Chondrichthyes</taxon>
        <taxon>Elasmobranchii</taxon>
        <taxon>Galeomorphii</taxon>
        <taxon>Galeoidea</taxon>
        <taxon>Orectolobiformes</taxon>
        <taxon>Hemiscylliidae</taxon>
        <taxon>Chiloscyllium</taxon>
    </lineage>
</organism>
<keyword evidence="6" id="KW-0804">Transcription</keyword>
<evidence type="ECO:0000256" key="9">
    <source>
        <dbReference type="ARBA" id="ARBA00025940"/>
    </source>
</evidence>
<keyword evidence="5" id="KW-0238">DNA-binding</keyword>
<dbReference type="Pfam" id="PF15333">
    <property type="entry name" value="TAF1D"/>
    <property type="match status" value="1"/>
</dbReference>
<evidence type="ECO:0000313" key="14">
    <source>
        <dbReference type="Proteomes" id="UP000287033"/>
    </source>
</evidence>
<dbReference type="GO" id="GO:0005668">
    <property type="term" value="C:RNA polymerase transcription factor SL1 complex"/>
    <property type="evidence" value="ECO:0007669"/>
    <property type="project" value="InterPro"/>
</dbReference>
<name>A0A401SYB1_CHIPU</name>
<gene>
    <name evidence="13" type="ORF">chiPu_0013871</name>
</gene>
<keyword evidence="7" id="KW-0539">Nucleus</keyword>
<accession>A0A401SYB1</accession>
<keyword evidence="4" id="KW-0805">Transcription regulation</keyword>
<evidence type="ECO:0000256" key="7">
    <source>
        <dbReference type="ARBA" id="ARBA00023242"/>
    </source>
</evidence>
<dbReference type="GO" id="GO:0003677">
    <property type="term" value="F:DNA binding"/>
    <property type="evidence" value="ECO:0007669"/>
    <property type="project" value="UniProtKB-KW"/>
</dbReference>
<feature type="region of interest" description="Disordered" evidence="12">
    <location>
        <begin position="257"/>
        <end position="276"/>
    </location>
</feature>
<keyword evidence="3" id="KW-0597">Phosphoprotein</keyword>
<evidence type="ECO:0000256" key="6">
    <source>
        <dbReference type="ARBA" id="ARBA00023163"/>
    </source>
</evidence>
<dbReference type="GO" id="GO:0006355">
    <property type="term" value="P:regulation of DNA-templated transcription"/>
    <property type="evidence" value="ECO:0007669"/>
    <property type="project" value="InterPro"/>
</dbReference>
<dbReference type="AlphaFoldDB" id="A0A401SYB1"/>
<feature type="region of interest" description="Disordered" evidence="12">
    <location>
        <begin position="407"/>
        <end position="449"/>
    </location>
</feature>
<evidence type="ECO:0000256" key="4">
    <source>
        <dbReference type="ARBA" id="ARBA00023015"/>
    </source>
</evidence>
<dbReference type="OMA" id="GLFTYMK"/>
<dbReference type="STRING" id="137246.A0A401SYB1"/>